<dbReference type="EMBL" id="AP024412">
    <property type="protein sequence ID" value="BCR36560.1"/>
    <property type="molecule type" value="Genomic_DNA"/>
</dbReference>
<dbReference type="Pfam" id="PF01261">
    <property type="entry name" value="AP_endonuc_2"/>
    <property type="match status" value="1"/>
</dbReference>
<dbReference type="RefSeq" id="WP_176239210.1">
    <property type="nucleotide sequence ID" value="NZ_AP024412.1"/>
</dbReference>
<dbReference type="InterPro" id="IPR013022">
    <property type="entry name" value="Xyl_isomerase-like_TIM-brl"/>
</dbReference>
<gene>
    <name evidence="2" type="ORF">MPAN_014530</name>
</gene>
<dbReference type="AlphaFoldDB" id="A0A7U9THJ5"/>
<name>A0A7U9THJ5_9MOLU</name>
<dbReference type="Proteomes" id="UP000620133">
    <property type="component" value="Chromosome"/>
</dbReference>
<evidence type="ECO:0000313" key="3">
    <source>
        <dbReference type="Proteomes" id="UP000620133"/>
    </source>
</evidence>
<dbReference type="PANTHER" id="PTHR12110:SF41">
    <property type="entry name" value="INOSOSE DEHYDRATASE"/>
    <property type="match status" value="1"/>
</dbReference>
<evidence type="ECO:0000313" key="2">
    <source>
        <dbReference type="EMBL" id="BCR36560.1"/>
    </source>
</evidence>
<evidence type="ECO:0000259" key="1">
    <source>
        <dbReference type="Pfam" id="PF01261"/>
    </source>
</evidence>
<protein>
    <recommendedName>
        <fullName evidence="1">Xylose isomerase-like TIM barrel domain-containing protein</fullName>
    </recommendedName>
</protein>
<dbReference type="Gene3D" id="3.20.20.150">
    <property type="entry name" value="Divalent-metal-dependent TIM barrel enzymes"/>
    <property type="match status" value="1"/>
</dbReference>
<dbReference type="InterPro" id="IPR050312">
    <property type="entry name" value="IolE/XylAMocC-like"/>
</dbReference>
<dbReference type="SUPFAM" id="SSF51658">
    <property type="entry name" value="Xylose isomerase-like"/>
    <property type="match status" value="1"/>
</dbReference>
<keyword evidence="3" id="KW-1185">Reference proteome</keyword>
<dbReference type="KEGG" id="manr:MPAN_014530"/>
<feature type="domain" description="Xylose isomerase-like TIM barrel" evidence="1">
    <location>
        <begin position="22"/>
        <end position="234"/>
    </location>
</feature>
<reference evidence="2" key="1">
    <citation type="submission" date="2021-01" db="EMBL/GenBank/DDBJ databases">
        <title>Draft genome sequence of Acholeplasmataceae bacterium strain Mahy22.</title>
        <authorList>
            <person name="Watanabe M."/>
            <person name="Kojima H."/>
            <person name="Fukui M."/>
        </authorList>
    </citation>
    <scope>NUCLEOTIDE SEQUENCE</scope>
    <source>
        <strain evidence="2">Mahy22</strain>
    </source>
</reference>
<proteinExistence type="predicted"/>
<accession>A0A7U9THJ5</accession>
<organism evidence="2 3">
    <name type="scientific">Mariniplasma anaerobium</name>
    <dbReference type="NCBI Taxonomy" id="2735436"/>
    <lineage>
        <taxon>Bacteria</taxon>
        <taxon>Bacillati</taxon>
        <taxon>Mycoplasmatota</taxon>
        <taxon>Mollicutes</taxon>
        <taxon>Acholeplasmatales</taxon>
        <taxon>Acholeplasmataceae</taxon>
        <taxon>Mariniplasma</taxon>
    </lineage>
</organism>
<dbReference type="PANTHER" id="PTHR12110">
    <property type="entry name" value="HYDROXYPYRUVATE ISOMERASE"/>
    <property type="match status" value="1"/>
</dbReference>
<dbReference type="InterPro" id="IPR036237">
    <property type="entry name" value="Xyl_isomerase-like_sf"/>
</dbReference>
<sequence length="302" mass="35586">MKQTITGFLDQEGKLKFNQQLELANKHNIDQISLRYYNQKPLIEINDKEVKEMLVLLKDHRLKVGIIDTLIKPYDVNSDAKYKEALDEFKYMVKLADKFKTNYLILRLPIFNDVIKELDVIKARLHSFIDVANKKGKKILLMPDQGYKANTYAYLLKKLKSNNLYVLFDPIYFMDIQESTTTAYRLLKKNIEAFSCHDQDHQGTPKLIGYGKTDIVSLFKKLIRDRFSGFLLVDNEFYKAVFEEPEHKEGFFKKMFSKTKKKKEAQKDELSKKIFPNEETKNVTYDDILDNQVKVLHVIFKK</sequence>